<dbReference type="InterPro" id="IPR003347">
    <property type="entry name" value="JmjC_dom"/>
</dbReference>
<keyword evidence="5" id="KW-0223">Dioxygenase</keyword>
<evidence type="ECO:0000256" key="6">
    <source>
        <dbReference type="ARBA" id="ARBA00023002"/>
    </source>
</evidence>
<dbReference type="GO" id="GO:0034647">
    <property type="term" value="F:histone H3K4me/H3K4me2/H3K4me3 demethylase activity"/>
    <property type="evidence" value="ECO:0007669"/>
    <property type="project" value="TreeGrafter"/>
</dbReference>
<dbReference type="PROSITE" id="PS51543">
    <property type="entry name" value="FYRC"/>
    <property type="match status" value="1"/>
</dbReference>
<dbReference type="SMART" id="SM00541">
    <property type="entry name" value="FYRN"/>
    <property type="match status" value="1"/>
</dbReference>
<evidence type="ECO:0000256" key="10">
    <source>
        <dbReference type="ARBA" id="ARBA00023242"/>
    </source>
</evidence>
<keyword evidence="3" id="KW-0479">Metal-binding</keyword>
<dbReference type="EMBL" id="JBBNAE010000002">
    <property type="protein sequence ID" value="KAK9146478.1"/>
    <property type="molecule type" value="Genomic_DNA"/>
</dbReference>
<keyword evidence="9" id="KW-0804">Transcription</keyword>
<evidence type="ECO:0000256" key="3">
    <source>
        <dbReference type="ARBA" id="ARBA00022723"/>
    </source>
</evidence>
<dbReference type="Pfam" id="PF02373">
    <property type="entry name" value="JmjC"/>
    <property type="match status" value="1"/>
</dbReference>
<dbReference type="Pfam" id="PF05964">
    <property type="entry name" value="FYRN"/>
    <property type="match status" value="1"/>
</dbReference>
<dbReference type="GO" id="GO:0005634">
    <property type="term" value="C:nucleus"/>
    <property type="evidence" value="ECO:0007669"/>
    <property type="project" value="UniProtKB-SubCell"/>
</dbReference>
<feature type="region of interest" description="Disordered" evidence="11">
    <location>
        <begin position="667"/>
        <end position="689"/>
    </location>
</feature>
<proteinExistence type="predicted"/>
<dbReference type="Gene3D" id="3.30.160.360">
    <property type="match status" value="1"/>
</dbReference>
<evidence type="ECO:0000256" key="11">
    <source>
        <dbReference type="SAM" id="MobiDB-lite"/>
    </source>
</evidence>
<keyword evidence="7" id="KW-0408">Iron</keyword>
<dbReference type="PROSITE" id="PS51184">
    <property type="entry name" value="JMJC"/>
    <property type="match status" value="1"/>
</dbReference>
<sequence length="1338" mass="149254">MDAGDVLISSVTSAAVPKSHPVEMDTNCEFTNHAKYMRSLRRRRGINYSQFNYSSEEESEFEKLNQDLSSKPKLPKGVIRGCLDCSTCQKVKARWRPEDACRPIIGNAPVFYPTEEEFKDTLKYISSIRPIAERYGICRIVPPSSWNPPCPLKEKHVWENSKFPTRIQQLDKLQNRDSMRANSSNYGKMRKKRRRCLDMAVDCGLDENSMKQNGAKSSNENERFGFEPGMEFTLDSFQKYADDFKRQYFSRDDNVTDTVGDRGFRRKQWEPSVENLEGEYWRMVEKPTEEVEVLYGADIETGKFGSGFPKVSFPTEASKYDGRYLKSGWNLNNFPRLPGSVLAFESSDISGVVVPWLYVGMCFSSFCWHVEDHHLYSLNYMHWGAPKVWYGVPGKDAVKLEAAMKKHLPDLFEEQPDLLHKLVTQLSPSVLVSEGVPVYRCVQNPREFVLTFPRAYHSGFNCGFNCAEAVNVAPIDWLPHGQNAIELYCEQGRKTSISHDKLLLGAAREAVKAHWELVLLRKNDSDNLRWKDFCGKDGILAKALKARAELEHSRREHADSSNSVKMDISFDATCERECFVCLYDLHLSAVSCQCVPERFACLLHGEQLCSGACSGKKFLFRYEIYELNIFVEALEGKLSAVCRWVNLDLGLTLSKYLSGANLQIPNPNKNDSHSSEAGKSGDCDSLDAGSSTSTADIPLCKEPKTPLVRVTSFNHLISKPPRSILGKQNERGILSTLSQACNPGDPASKTSQKIETSNAKLSEHVAKESATRNVVVLSRSSIKTVAHSEQKSPDVLLAPEKVNDLHVRHKSPCRKENLNHSSSARVERILAERALSLGPTSSRTFKEDAQSSKISQDASCKVNSLDCSTAVHIVNPSYSFHTRTTTSSSADGNIKVISNEKSEDRLEWSPIRTTEGSFSQRPEVFARLVNCDKTVSPCNQQKDKMLDIPETNATVMNEGDVDLIADMEPENNLSHSEILEVGKRVIDSKSREYNFTVSTDAVTLPSDSRNISKTEGCSTSSLDKTAADFATREAGASNNANVESIPQIRVSSGSFDPKKLSRDQNVATSSNLNLTGLGRPSKGGIGSTSGVLSNLEKHCHQKGPRIAKVVRRINCHVEPLELGVIHSGKLWSSSQAIYPHGFRSRVTYLSVIDPTKMCSYVSQILDAGSLGPLFMVSVEEHPSEVFIHTSASKCWELVRERVNQEIRKQFSLGRTKLPLQPSGSVDGLEMFGFTSPEIVQAIEARDYNRVCIEYWNSRAPNNSSAGDAVAKIKELDNQKPASAGLEASNNGIVFKGLLEKANPEELHSLYSILSDNKLTRDHSLASQLLDKEIQSRRK</sequence>
<dbReference type="GO" id="GO:0046872">
    <property type="term" value="F:metal ion binding"/>
    <property type="evidence" value="ECO:0007669"/>
    <property type="project" value="UniProtKB-KW"/>
</dbReference>
<dbReference type="PANTHER" id="PTHR10694:SF113">
    <property type="entry name" value="PROTEIN JUMONJI"/>
    <property type="match status" value="1"/>
</dbReference>
<dbReference type="InterPro" id="IPR004198">
    <property type="entry name" value="Znf_C5HC2"/>
</dbReference>
<evidence type="ECO:0000256" key="9">
    <source>
        <dbReference type="ARBA" id="ARBA00023163"/>
    </source>
</evidence>
<evidence type="ECO:0000313" key="14">
    <source>
        <dbReference type="EMBL" id="KAK9146478.1"/>
    </source>
</evidence>
<evidence type="ECO:0000259" key="13">
    <source>
        <dbReference type="PROSITE" id="PS51184"/>
    </source>
</evidence>
<feature type="compositionally biased region" description="Basic and acidic residues" evidence="11">
    <location>
        <begin position="670"/>
        <end position="682"/>
    </location>
</feature>
<dbReference type="Pfam" id="PF05965">
    <property type="entry name" value="FYRC"/>
    <property type="match status" value="1"/>
</dbReference>
<evidence type="ECO:0000256" key="5">
    <source>
        <dbReference type="ARBA" id="ARBA00022964"/>
    </source>
</evidence>
<accession>A0AAP0K796</accession>
<keyword evidence="8" id="KW-0805">Transcription regulation</keyword>
<dbReference type="SMART" id="SM00542">
    <property type="entry name" value="FYRC"/>
    <property type="match status" value="1"/>
</dbReference>
<dbReference type="PROSITE" id="PS51542">
    <property type="entry name" value="FYRN"/>
    <property type="match status" value="1"/>
</dbReference>
<evidence type="ECO:0000256" key="2">
    <source>
        <dbReference type="ARBA" id="ARBA00004123"/>
    </source>
</evidence>
<evidence type="ECO:0000256" key="1">
    <source>
        <dbReference type="ARBA" id="ARBA00001954"/>
    </source>
</evidence>
<keyword evidence="15" id="KW-1185">Reference proteome</keyword>
<dbReference type="PANTHER" id="PTHR10694">
    <property type="entry name" value="LYSINE-SPECIFIC DEMETHYLASE"/>
    <property type="match status" value="1"/>
</dbReference>
<name>A0AAP0K796_9MAGN</name>
<evidence type="ECO:0000256" key="4">
    <source>
        <dbReference type="ARBA" id="ARBA00022853"/>
    </source>
</evidence>
<dbReference type="Proteomes" id="UP001417504">
    <property type="component" value="Unassembled WGS sequence"/>
</dbReference>
<evidence type="ECO:0000313" key="15">
    <source>
        <dbReference type="Proteomes" id="UP001417504"/>
    </source>
</evidence>
<feature type="domain" description="JmjC" evidence="13">
    <location>
        <begin position="323"/>
        <end position="489"/>
    </location>
</feature>
<comment type="subcellular location">
    <subcellularLocation>
        <location evidence="2">Nucleus</location>
    </subcellularLocation>
</comment>
<dbReference type="SUPFAM" id="SSF51197">
    <property type="entry name" value="Clavaminate synthase-like"/>
    <property type="match status" value="1"/>
</dbReference>
<dbReference type="Pfam" id="PF02375">
    <property type="entry name" value="JmjN"/>
    <property type="match status" value="1"/>
</dbReference>
<comment type="caution">
    <text evidence="14">The sequence shown here is derived from an EMBL/GenBank/DDBJ whole genome shotgun (WGS) entry which is preliminary data.</text>
</comment>
<dbReference type="GO" id="GO:0045814">
    <property type="term" value="P:negative regulation of gene expression, epigenetic"/>
    <property type="evidence" value="ECO:0007669"/>
    <property type="project" value="UniProtKB-ARBA"/>
</dbReference>
<keyword evidence="6" id="KW-0560">Oxidoreductase</keyword>
<dbReference type="SMART" id="SM00558">
    <property type="entry name" value="JmjC"/>
    <property type="match status" value="1"/>
</dbReference>
<dbReference type="Pfam" id="PF02928">
    <property type="entry name" value="zf-C5HC2"/>
    <property type="match status" value="1"/>
</dbReference>
<gene>
    <name evidence="14" type="ORF">Sjap_006381</name>
</gene>
<keyword evidence="10" id="KW-0539">Nucleus</keyword>
<feature type="region of interest" description="Disordered" evidence="11">
    <location>
        <begin position="1053"/>
        <end position="1081"/>
    </location>
</feature>
<evidence type="ECO:0000259" key="12">
    <source>
        <dbReference type="PROSITE" id="PS51183"/>
    </source>
</evidence>
<feature type="domain" description="JmjN" evidence="12">
    <location>
        <begin position="108"/>
        <end position="149"/>
    </location>
</feature>
<dbReference type="GO" id="GO:0000785">
    <property type="term" value="C:chromatin"/>
    <property type="evidence" value="ECO:0007669"/>
    <property type="project" value="TreeGrafter"/>
</dbReference>
<evidence type="ECO:0000256" key="7">
    <source>
        <dbReference type="ARBA" id="ARBA00023004"/>
    </source>
</evidence>
<keyword evidence="4" id="KW-0156">Chromatin regulator</keyword>
<dbReference type="SMART" id="SM00545">
    <property type="entry name" value="JmjN"/>
    <property type="match status" value="1"/>
</dbReference>
<dbReference type="Gene3D" id="2.60.120.650">
    <property type="entry name" value="Cupin"/>
    <property type="match status" value="1"/>
</dbReference>
<comment type="cofactor">
    <cofactor evidence="1">
        <name>Fe(2+)</name>
        <dbReference type="ChEBI" id="CHEBI:29033"/>
    </cofactor>
</comment>
<feature type="compositionally biased region" description="Polar residues" evidence="11">
    <location>
        <begin position="1063"/>
        <end position="1074"/>
    </location>
</feature>
<protein>
    <recommendedName>
        <fullName evidence="16">Lysine-specific demethylase JMJ16</fullName>
    </recommendedName>
</protein>
<dbReference type="InterPro" id="IPR003349">
    <property type="entry name" value="JmjN"/>
</dbReference>
<reference evidence="14 15" key="1">
    <citation type="submission" date="2024-01" db="EMBL/GenBank/DDBJ databases">
        <title>Genome assemblies of Stephania.</title>
        <authorList>
            <person name="Yang L."/>
        </authorList>
    </citation>
    <scope>NUCLEOTIDE SEQUENCE [LARGE SCALE GENOMIC DNA]</scope>
    <source>
        <strain evidence="14">QJT</strain>
        <tissue evidence="14">Leaf</tissue>
    </source>
</reference>
<dbReference type="FunFam" id="3.30.160.360:FF:000005">
    <property type="entry name" value="Putative lysine-specific demethylase JMJ16"/>
    <property type="match status" value="1"/>
</dbReference>
<evidence type="ECO:0000256" key="8">
    <source>
        <dbReference type="ARBA" id="ARBA00023015"/>
    </source>
</evidence>
<organism evidence="14 15">
    <name type="scientific">Stephania japonica</name>
    <dbReference type="NCBI Taxonomy" id="461633"/>
    <lineage>
        <taxon>Eukaryota</taxon>
        <taxon>Viridiplantae</taxon>
        <taxon>Streptophyta</taxon>
        <taxon>Embryophyta</taxon>
        <taxon>Tracheophyta</taxon>
        <taxon>Spermatophyta</taxon>
        <taxon>Magnoliopsida</taxon>
        <taxon>Ranunculales</taxon>
        <taxon>Menispermaceae</taxon>
        <taxon>Menispermoideae</taxon>
        <taxon>Cissampelideae</taxon>
        <taxon>Stephania</taxon>
    </lineage>
</organism>
<evidence type="ECO:0008006" key="16">
    <source>
        <dbReference type="Google" id="ProtNLM"/>
    </source>
</evidence>
<dbReference type="InterPro" id="IPR003889">
    <property type="entry name" value="FYrich_C"/>
</dbReference>
<dbReference type="InterPro" id="IPR003888">
    <property type="entry name" value="FYrich_N"/>
</dbReference>
<dbReference type="PROSITE" id="PS51183">
    <property type="entry name" value="JMJN"/>
    <property type="match status" value="1"/>
</dbReference>